<dbReference type="AlphaFoldDB" id="A0AAN8P9H8"/>
<proteinExistence type="predicted"/>
<gene>
    <name evidence="2" type="ORF">RUM43_010418</name>
</gene>
<evidence type="ECO:0000256" key="1">
    <source>
        <dbReference type="SAM" id="MobiDB-lite"/>
    </source>
</evidence>
<dbReference type="EMBL" id="JAWJWE010000004">
    <property type="protein sequence ID" value="KAK6636755.1"/>
    <property type="molecule type" value="Genomic_DNA"/>
</dbReference>
<sequence length="95" mass="11391">MEVREEVEREKNVQHYNTIKKKNEGIRKTERERERGKEGEDVGKYEAGNVNGRKRERKVERMKEMRRKMGGCKKKMKFIDFGRKDEAGKSLLVFQ</sequence>
<feature type="compositionally biased region" description="Basic and acidic residues" evidence="1">
    <location>
        <begin position="1"/>
        <end position="13"/>
    </location>
</feature>
<evidence type="ECO:0000313" key="3">
    <source>
        <dbReference type="Proteomes" id="UP001372834"/>
    </source>
</evidence>
<feature type="region of interest" description="Disordered" evidence="1">
    <location>
        <begin position="1"/>
        <end position="71"/>
    </location>
</feature>
<reference evidence="2 3" key="1">
    <citation type="submission" date="2023-10" db="EMBL/GenBank/DDBJ databases">
        <title>Genomes of two closely related lineages of the louse Polyplax serrata with different host specificities.</title>
        <authorList>
            <person name="Martinu J."/>
            <person name="Tarabai H."/>
            <person name="Stefka J."/>
            <person name="Hypsa V."/>
        </authorList>
    </citation>
    <scope>NUCLEOTIDE SEQUENCE [LARGE SCALE GENOMIC DNA]</scope>
    <source>
        <strain evidence="2">HR10_N</strain>
    </source>
</reference>
<accession>A0AAN8P9H8</accession>
<name>A0AAN8P9H8_POLSC</name>
<evidence type="ECO:0000313" key="2">
    <source>
        <dbReference type="EMBL" id="KAK6636755.1"/>
    </source>
</evidence>
<dbReference type="Proteomes" id="UP001372834">
    <property type="component" value="Unassembled WGS sequence"/>
</dbReference>
<protein>
    <submittedName>
        <fullName evidence="2">Uncharacterized protein</fullName>
    </submittedName>
</protein>
<feature type="compositionally biased region" description="Basic and acidic residues" evidence="1">
    <location>
        <begin position="21"/>
        <end position="44"/>
    </location>
</feature>
<comment type="caution">
    <text evidence="2">The sequence shown here is derived from an EMBL/GenBank/DDBJ whole genome shotgun (WGS) entry which is preliminary data.</text>
</comment>
<organism evidence="2 3">
    <name type="scientific">Polyplax serrata</name>
    <name type="common">Common mouse louse</name>
    <dbReference type="NCBI Taxonomy" id="468196"/>
    <lineage>
        <taxon>Eukaryota</taxon>
        <taxon>Metazoa</taxon>
        <taxon>Ecdysozoa</taxon>
        <taxon>Arthropoda</taxon>
        <taxon>Hexapoda</taxon>
        <taxon>Insecta</taxon>
        <taxon>Pterygota</taxon>
        <taxon>Neoptera</taxon>
        <taxon>Paraneoptera</taxon>
        <taxon>Psocodea</taxon>
        <taxon>Troctomorpha</taxon>
        <taxon>Phthiraptera</taxon>
        <taxon>Anoplura</taxon>
        <taxon>Polyplacidae</taxon>
        <taxon>Polyplax</taxon>
    </lineage>
</organism>